<dbReference type="AlphaFoldDB" id="A0A1Y1YFY9"/>
<proteinExistence type="predicted"/>
<gene>
    <name evidence="1" type="ORF">BCR34DRAFT_179333</name>
</gene>
<sequence length="83" mass="9589">MEGTPRPKPHRSSSLQHDTVISLPSLFHVYKQTIAHILRSRRSLGTRFRTVLFLVFVHGNPVFIRESKRRSRALGNSVIVELR</sequence>
<organism evidence="1 2">
    <name type="scientific">Clohesyomyces aquaticus</name>
    <dbReference type="NCBI Taxonomy" id="1231657"/>
    <lineage>
        <taxon>Eukaryota</taxon>
        <taxon>Fungi</taxon>
        <taxon>Dikarya</taxon>
        <taxon>Ascomycota</taxon>
        <taxon>Pezizomycotina</taxon>
        <taxon>Dothideomycetes</taxon>
        <taxon>Pleosporomycetidae</taxon>
        <taxon>Pleosporales</taxon>
        <taxon>Lindgomycetaceae</taxon>
        <taxon>Clohesyomyces</taxon>
    </lineage>
</organism>
<name>A0A1Y1YFY9_9PLEO</name>
<comment type="caution">
    <text evidence="1">The sequence shown here is derived from an EMBL/GenBank/DDBJ whole genome shotgun (WGS) entry which is preliminary data.</text>
</comment>
<reference evidence="1 2" key="1">
    <citation type="submission" date="2016-07" db="EMBL/GenBank/DDBJ databases">
        <title>Pervasive Adenine N6-methylation of Active Genes in Fungi.</title>
        <authorList>
            <consortium name="DOE Joint Genome Institute"/>
            <person name="Mondo S.J."/>
            <person name="Dannebaum R.O."/>
            <person name="Kuo R.C."/>
            <person name="Labutti K."/>
            <person name="Haridas S."/>
            <person name="Kuo A."/>
            <person name="Salamov A."/>
            <person name="Ahrendt S.R."/>
            <person name="Lipzen A."/>
            <person name="Sullivan W."/>
            <person name="Andreopoulos W.B."/>
            <person name="Clum A."/>
            <person name="Lindquist E."/>
            <person name="Daum C."/>
            <person name="Ramamoorthy G.K."/>
            <person name="Gryganskyi A."/>
            <person name="Culley D."/>
            <person name="Magnuson J.K."/>
            <person name="James T.Y."/>
            <person name="O'Malley M.A."/>
            <person name="Stajich J.E."/>
            <person name="Spatafora J.W."/>
            <person name="Visel A."/>
            <person name="Grigoriev I.V."/>
        </authorList>
    </citation>
    <scope>NUCLEOTIDE SEQUENCE [LARGE SCALE GENOMIC DNA]</scope>
    <source>
        <strain evidence="1 2">CBS 115471</strain>
    </source>
</reference>
<dbReference type="EMBL" id="MCFA01000251">
    <property type="protein sequence ID" value="ORX96636.1"/>
    <property type="molecule type" value="Genomic_DNA"/>
</dbReference>
<dbReference type="Proteomes" id="UP000193144">
    <property type="component" value="Unassembled WGS sequence"/>
</dbReference>
<keyword evidence="2" id="KW-1185">Reference proteome</keyword>
<protein>
    <submittedName>
        <fullName evidence="1">Uncharacterized protein</fullName>
    </submittedName>
</protein>
<accession>A0A1Y1YFY9</accession>
<evidence type="ECO:0000313" key="2">
    <source>
        <dbReference type="Proteomes" id="UP000193144"/>
    </source>
</evidence>
<evidence type="ECO:0000313" key="1">
    <source>
        <dbReference type="EMBL" id="ORX96636.1"/>
    </source>
</evidence>